<evidence type="ECO:0000259" key="5">
    <source>
        <dbReference type="PROSITE" id="PS50931"/>
    </source>
</evidence>
<proteinExistence type="inferred from homology"/>
<dbReference type="AlphaFoldDB" id="A0A7W3FNH2"/>
<dbReference type="SUPFAM" id="SSF46785">
    <property type="entry name" value="Winged helix' DNA-binding domain"/>
    <property type="match status" value="1"/>
</dbReference>
<sequence length="297" mass="31701">MRLTLRQLQVFVAIADEGSTHAAGLAVALSQSASSAALQELESHFGTPLFDRIGRRLVINGHGRALLEPARVLLANAAGLERQLASGHEAGRGMPQRLLLAASTTIGNYLLPPRIAALLRQVPKAEVDLRIDNSAGVVAAVQQLQVDAGLIEGPCHARGLQVLPWQQDPLVVVAAVDAPPRWTLAALRRARWLLREPGSGTREVVDQLLLPHLQGFGQSLQLGNTEAIKQAAIAGLGLACLSRHAVEDALALGHLQVLATPLPALRRQLWLVRHPGKRWLPGLDALLGPLPGLLLAR</sequence>
<feature type="domain" description="HTH lysR-type" evidence="5">
    <location>
        <begin position="3"/>
        <end position="60"/>
    </location>
</feature>
<dbReference type="InterPro" id="IPR036390">
    <property type="entry name" value="WH_DNA-bd_sf"/>
</dbReference>
<dbReference type="Pfam" id="PF03466">
    <property type="entry name" value="LysR_substrate"/>
    <property type="match status" value="1"/>
</dbReference>
<dbReference type="EMBL" id="JACGXS010000006">
    <property type="protein sequence ID" value="MBA8682680.1"/>
    <property type="molecule type" value="Genomic_DNA"/>
</dbReference>
<organism evidence="6 7">
    <name type="scientific">Stenotrophomonas tumulicola</name>
    <dbReference type="NCBI Taxonomy" id="1685415"/>
    <lineage>
        <taxon>Bacteria</taxon>
        <taxon>Pseudomonadati</taxon>
        <taxon>Pseudomonadota</taxon>
        <taxon>Gammaproteobacteria</taxon>
        <taxon>Lysobacterales</taxon>
        <taxon>Lysobacteraceae</taxon>
        <taxon>Stenotrophomonas</taxon>
    </lineage>
</organism>
<dbReference type="GO" id="GO:0000976">
    <property type="term" value="F:transcription cis-regulatory region binding"/>
    <property type="evidence" value="ECO:0007669"/>
    <property type="project" value="TreeGrafter"/>
</dbReference>
<dbReference type="InterPro" id="IPR005119">
    <property type="entry name" value="LysR_subst-bd"/>
</dbReference>
<evidence type="ECO:0000256" key="4">
    <source>
        <dbReference type="ARBA" id="ARBA00023163"/>
    </source>
</evidence>
<dbReference type="PANTHER" id="PTHR30126">
    <property type="entry name" value="HTH-TYPE TRANSCRIPTIONAL REGULATOR"/>
    <property type="match status" value="1"/>
</dbReference>
<dbReference type="Proteomes" id="UP000547058">
    <property type="component" value="Unassembled WGS sequence"/>
</dbReference>
<dbReference type="InterPro" id="IPR000847">
    <property type="entry name" value="LysR_HTH_N"/>
</dbReference>
<evidence type="ECO:0000313" key="6">
    <source>
        <dbReference type="EMBL" id="MBA8682680.1"/>
    </source>
</evidence>
<dbReference type="Gene3D" id="3.40.190.10">
    <property type="entry name" value="Periplasmic binding protein-like II"/>
    <property type="match status" value="2"/>
</dbReference>
<reference evidence="6 7" key="1">
    <citation type="submission" date="2020-08" db="EMBL/GenBank/DDBJ databases">
        <title>Stenotrophomonas tumulicola JCM 30961.</title>
        <authorList>
            <person name="Deng Y."/>
        </authorList>
    </citation>
    <scope>NUCLEOTIDE SEQUENCE [LARGE SCALE GENOMIC DNA]</scope>
    <source>
        <strain evidence="6 7">JCM 30961</strain>
    </source>
</reference>
<protein>
    <submittedName>
        <fullName evidence="6">LysR family transcriptional regulator</fullName>
    </submittedName>
</protein>
<accession>A0A7W3FNH2</accession>
<dbReference type="RefSeq" id="WP_182339812.1">
    <property type="nucleotide sequence ID" value="NZ_JACGXS010000006.1"/>
</dbReference>
<dbReference type="Gene3D" id="1.10.10.10">
    <property type="entry name" value="Winged helix-like DNA-binding domain superfamily/Winged helix DNA-binding domain"/>
    <property type="match status" value="1"/>
</dbReference>
<keyword evidence="3" id="KW-0238">DNA-binding</keyword>
<comment type="similarity">
    <text evidence="1">Belongs to the LysR transcriptional regulatory family.</text>
</comment>
<evidence type="ECO:0000313" key="7">
    <source>
        <dbReference type="Proteomes" id="UP000547058"/>
    </source>
</evidence>
<keyword evidence="7" id="KW-1185">Reference proteome</keyword>
<gene>
    <name evidence="6" type="ORF">H4O11_12810</name>
</gene>
<dbReference type="GO" id="GO:0003700">
    <property type="term" value="F:DNA-binding transcription factor activity"/>
    <property type="evidence" value="ECO:0007669"/>
    <property type="project" value="InterPro"/>
</dbReference>
<dbReference type="PROSITE" id="PS50931">
    <property type="entry name" value="HTH_LYSR"/>
    <property type="match status" value="1"/>
</dbReference>
<dbReference type="SUPFAM" id="SSF53850">
    <property type="entry name" value="Periplasmic binding protein-like II"/>
    <property type="match status" value="1"/>
</dbReference>
<dbReference type="Pfam" id="PF00126">
    <property type="entry name" value="HTH_1"/>
    <property type="match status" value="1"/>
</dbReference>
<dbReference type="NCBIfam" id="NF008095">
    <property type="entry name" value="PRK10837.1"/>
    <property type="match status" value="1"/>
</dbReference>
<evidence type="ECO:0000256" key="3">
    <source>
        <dbReference type="ARBA" id="ARBA00023125"/>
    </source>
</evidence>
<name>A0A7W3FNH2_9GAMM</name>
<evidence type="ECO:0000256" key="1">
    <source>
        <dbReference type="ARBA" id="ARBA00009437"/>
    </source>
</evidence>
<evidence type="ECO:0000256" key="2">
    <source>
        <dbReference type="ARBA" id="ARBA00023015"/>
    </source>
</evidence>
<dbReference type="PANTHER" id="PTHR30126:SF94">
    <property type="entry name" value="LYSR FAMILY TRANSCRIPTIONAL REGULATOR"/>
    <property type="match status" value="1"/>
</dbReference>
<dbReference type="InterPro" id="IPR036388">
    <property type="entry name" value="WH-like_DNA-bd_sf"/>
</dbReference>
<keyword evidence="2" id="KW-0805">Transcription regulation</keyword>
<comment type="caution">
    <text evidence="6">The sequence shown here is derived from an EMBL/GenBank/DDBJ whole genome shotgun (WGS) entry which is preliminary data.</text>
</comment>
<keyword evidence="4" id="KW-0804">Transcription</keyword>